<gene>
    <name evidence="2" type="ORF">HK414_25195</name>
</gene>
<reference evidence="2 3" key="1">
    <citation type="submission" date="2020-05" db="EMBL/GenBank/DDBJ databases">
        <title>Ramlibacter rhizophilus sp. nov., isolated from rhizosphere soil of national flower Mugunghwa from South Korea.</title>
        <authorList>
            <person name="Zheng-Fei Y."/>
            <person name="Huan T."/>
        </authorList>
    </citation>
    <scope>NUCLEOTIDE SEQUENCE [LARGE SCALE GENOMIC DNA]</scope>
    <source>
        <strain evidence="2 3">H242</strain>
    </source>
</reference>
<dbReference type="Proteomes" id="UP000500826">
    <property type="component" value="Chromosome"/>
</dbReference>
<protein>
    <submittedName>
        <fullName evidence="2">Uncharacterized protein</fullName>
    </submittedName>
</protein>
<proteinExistence type="predicted"/>
<name>A0ABX6P5M6_9BURK</name>
<dbReference type="EMBL" id="CP053418">
    <property type="protein sequence ID" value="QJW85436.1"/>
    <property type="molecule type" value="Genomic_DNA"/>
</dbReference>
<feature type="compositionally biased region" description="Basic and acidic residues" evidence="1">
    <location>
        <begin position="61"/>
        <end position="74"/>
    </location>
</feature>
<sequence>MAYSSIPGADSAPAQPSGRDADLLGPSDRSDSGSDSIGTDAAMEDTDSTGTGSRGAVAGSDAREGGDIMPDRIVNRPTAKASPKPIPTAWR</sequence>
<organism evidence="2 3">
    <name type="scientific">Ramlibacter terrae</name>
    <dbReference type="NCBI Taxonomy" id="2732511"/>
    <lineage>
        <taxon>Bacteria</taxon>
        <taxon>Pseudomonadati</taxon>
        <taxon>Pseudomonadota</taxon>
        <taxon>Betaproteobacteria</taxon>
        <taxon>Burkholderiales</taxon>
        <taxon>Comamonadaceae</taxon>
        <taxon>Ramlibacter</taxon>
    </lineage>
</organism>
<feature type="region of interest" description="Disordered" evidence="1">
    <location>
        <begin position="1"/>
        <end position="91"/>
    </location>
</feature>
<feature type="compositionally biased region" description="Low complexity" evidence="1">
    <location>
        <begin position="23"/>
        <end position="40"/>
    </location>
</feature>
<keyword evidence="3" id="KW-1185">Reference proteome</keyword>
<accession>A0ABX6P5M6</accession>
<reference evidence="2 3" key="2">
    <citation type="submission" date="2020-05" db="EMBL/GenBank/DDBJ databases">
        <authorList>
            <person name="Khan S.A."/>
            <person name="Jeon C.O."/>
            <person name="Chun B.H."/>
        </authorList>
    </citation>
    <scope>NUCLEOTIDE SEQUENCE [LARGE SCALE GENOMIC DNA]</scope>
    <source>
        <strain evidence="2 3">H242</strain>
    </source>
</reference>
<evidence type="ECO:0000313" key="2">
    <source>
        <dbReference type="EMBL" id="QJW85436.1"/>
    </source>
</evidence>
<evidence type="ECO:0000256" key="1">
    <source>
        <dbReference type="SAM" id="MobiDB-lite"/>
    </source>
</evidence>
<evidence type="ECO:0000313" key="3">
    <source>
        <dbReference type="Proteomes" id="UP000500826"/>
    </source>
</evidence>